<organism evidence="9 10">
    <name type="scientific">Pseudomarimonas arenosa</name>
    <dbReference type="NCBI Taxonomy" id="2774145"/>
    <lineage>
        <taxon>Bacteria</taxon>
        <taxon>Pseudomonadati</taxon>
        <taxon>Pseudomonadota</taxon>
        <taxon>Gammaproteobacteria</taxon>
        <taxon>Lysobacterales</taxon>
        <taxon>Lysobacteraceae</taxon>
        <taxon>Pseudomarimonas</taxon>
    </lineage>
</organism>
<dbReference type="RefSeq" id="WP_192028112.1">
    <property type="nucleotide sequence ID" value="NZ_JACYTR010000004.1"/>
</dbReference>
<dbReference type="EMBL" id="JACYTR010000004">
    <property type="protein sequence ID" value="MBD8524765.1"/>
    <property type="molecule type" value="Genomic_DNA"/>
</dbReference>
<evidence type="ECO:0000256" key="1">
    <source>
        <dbReference type="ARBA" id="ARBA00004418"/>
    </source>
</evidence>
<keyword evidence="9" id="KW-0969">Cilium</keyword>
<dbReference type="AlphaFoldDB" id="A0AAW3ZH60"/>
<evidence type="ECO:0000256" key="4">
    <source>
        <dbReference type="ARBA" id="ARBA00022729"/>
    </source>
</evidence>
<accession>A0AAW3ZH60</accession>
<dbReference type="PANTHER" id="PTHR36307">
    <property type="entry name" value="FLAGELLA BASAL BODY P-RING FORMATION PROTEIN FLGA"/>
    <property type="match status" value="1"/>
</dbReference>
<keyword evidence="4 7" id="KW-0732">Signal</keyword>
<name>A0AAW3ZH60_9GAMM</name>
<evidence type="ECO:0000313" key="9">
    <source>
        <dbReference type="EMBL" id="MBD8524765.1"/>
    </source>
</evidence>
<evidence type="ECO:0000256" key="2">
    <source>
        <dbReference type="ARBA" id="ARBA00010474"/>
    </source>
</evidence>
<dbReference type="NCBIfam" id="TIGR03170">
    <property type="entry name" value="flgA_cterm"/>
    <property type="match status" value="1"/>
</dbReference>
<dbReference type="SMART" id="SM00858">
    <property type="entry name" value="SAF"/>
    <property type="match status" value="1"/>
</dbReference>
<dbReference type="Pfam" id="PF13144">
    <property type="entry name" value="ChapFlgA"/>
    <property type="match status" value="1"/>
</dbReference>
<keyword evidence="10" id="KW-1185">Reference proteome</keyword>
<evidence type="ECO:0000256" key="6">
    <source>
        <dbReference type="ARBA" id="ARBA00025643"/>
    </source>
</evidence>
<dbReference type="Proteomes" id="UP000613768">
    <property type="component" value="Unassembled WGS sequence"/>
</dbReference>
<dbReference type="Gene3D" id="2.30.30.760">
    <property type="match status" value="1"/>
</dbReference>
<sequence>MHRLILSILALSTAAGVAADFHPVEDIRLSAESAFDLGPGSRIEAAVEPGLRLPKCPAPLQASVVGQASAEVRCDSLGWRLFVPVRSQRMARVYVVKQPLASGQVLGMDNVGVELRDVSRLPGGVITEGTDISGRTARRALVAGSVLLVTDAVPPRIIKRGDPVVLISRAGTIEVRAHGKALAAAGVDESVAVENASSRRVVQGRVLASGEVLVR</sequence>
<comment type="function">
    <text evidence="6 7">Involved in the assembly process of the P-ring formation. It may associate with FlgF on the rod constituting a structure essential for the P-ring assembly or may act as a modulator protein for the P-ring assembly.</text>
</comment>
<evidence type="ECO:0000256" key="3">
    <source>
        <dbReference type="ARBA" id="ARBA00014754"/>
    </source>
</evidence>
<keyword evidence="5 7" id="KW-0574">Periplasm</keyword>
<dbReference type="InterPro" id="IPR013974">
    <property type="entry name" value="SAF"/>
</dbReference>
<dbReference type="Gene3D" id="3.90.1210.10">
    <property type="entry name" value="Antifreeze-like/N-acetylneuraminic acid synthase C-terminal domain"/>
    <property type="match status" value="1"/>
</dbReference>
<gene>
    <name evidence="9" type="primary">flgA</name>
    <name evidence="9" type="ORF">IFO71_03330</name>
</gene>
<dbReference type="GO" id="GO:0044780">
    <property type="term" value="P:bacterial-type flagellum assembly"/>
    <property type="evidence" value="ECO:0007669"/>
    <property type="project" value="InterPro"/>
</dbReference>
<dbReference type="GO" id="GO:0042597">
    <property type="term" value="C:periplasmic space"/>
    <property type="evidence" value="ECO:0007669"/>
    <property type="project" value="UniProtKB-SubCell"/>
</dbReference>
<evidence type="ECO:0000256" key="7">
    <source>
        <dbReference type="RuleBase" id="RU362063"/>
    </source>
</evidence>
<dbReference type="InterPro" id="IPR039246">
    <property type="entry name" value="Flagellar_FlgA"/>
</dbReference>
<evidence type="ECO:0000256" key="5">
    <source>
        <dbReference type="ARBA" id="ARBA00022764"/>
    </source>
</evidence>
<evidence type="ECO:0000313" key="10">
    <source>
        <dbReference type="Proteomes" id="UP000613768"/>
    </source>
</evidence>
<feature type="chain" id="PRO_5043099397" description="Flagella basal body P-ring formation protein FlgA" evidence="7">
    <location>
        <begin position="19"/>
        <end position="215"/>
    </location>
</feature>
<keyword evidence="9" id="KW-0282">Flagellum</keyword>
<evidence type="ECO:0000259" key="8">
    <source>
        <dbReference type="SMART" id="SM00858"/>
    </source>
</evidence>
<keyword evidence="7" id="KW-1005">Bacterial flagellum biogenesis</keyword>
<reference evidence="9 10" key="1">
    <citation type="submission" date="2020-09" db="EMBL/GenBank/DDBJ databases">
        <title>Pseudoxanthomonas sp. CAU 1598 isolated from sand of Yaerae Beach.</title>
        <authorList>
            <person name="Kim W."/>
        </authorList>
    </citation>
    <scope>NUCLEOTIDE SEQUENCE [LARGE SCALE GENOMIC DNA]</scope>
    <source>
        <strain evidence="9 10">CAU 1598</strain>
    </source>
</reference>
<dbReference type="PANTHER" id="PTHR36307:SF1">
    <property type="entry name" value="FLAGELLA BASAL BODY P-RING FORMATION PROTEIN FLGA"/>
    <property type="match status" value="1"/>
</dbReference>
<comment type="similarity">
    <text evidence="2 7">Belongs to the FlgA family.</text>
</comment>
<protein>
    <recommendedName>
        <fullName evidence="3 7">Flagella basal body P-ring formation protein FlgA</fullName>
    </recommendedName>
</protein>
<comment type="caution">
    <text evidence="9">The sequence shown here is derived from an EMBL/GenBank/DDBJ whole genome shotgun (WGS) entry which is preliminary data.</text>
</comment>
<dbReference type="InterPro" id="IPR017585">
    <property type="entry name" value="SAF_FlgA"/>
</dbReference>
<feature type="signal peptide" evidence="7">
    <location>
        <begin position="1"/>
        <end position="18"/>
    </location>
</feature>
<keyword evidence="9" id="KW-0966">Cell projection</keyword>
<comment type="subcellular location">
    <subcellularLocation>
        <location evidence="1 7">Periplasm</location>
    </subcellularLocation>
</comment>
<dbReference type="CDD" id="cd11614">
    <property type="entry name" value="SAF_CpaB_FlgA_like"/>
    <property type="match status" value="1"/>
</dbReference>
<feature type="domain" description="SAF" evidence="8">
    <location>
        <begin position="91"/>
        <end position="153"/>
    </location>
</feature>
<proteinExistence type="inferred from homology"/>